<accession>A0A7T8HIZ6</accession>
<protein>
    <submittedName>
        <fullName evidence="1">Non-symbiotic hemoglobin 1</fullName>
    </submittedName>
</protein>
<keyword evidence="2" id="KW-1185">Reference proteome</keyword>
<feature type="non-terminal residue" evidence="1">
    <location>
        <position position="55"/>
    </location>
</feature>
<dbReference type="AlphaFoldDB" id="A0A7T8HIZ6"/>
<dbReference type="OrthoDB" id="6483840at2759"/>
<organism evidence="1 2">
    <name type="scientific">Caligus rogercresseyi</name>
    <name type="common">Sea louse</name>
    <dbReference type="NCBI Taxonomy" id="217165"/>
    <lineage>
        <taxon>Eukaryota</taxon>
        <taxon>Metazoa</taxon>
        <taxon>Ecdysozoa</taxon>
        <taxon>Arthropoda</taxon>
        <taxon>Crustacea</taxon>
        <taxon>Multicrustacea</taxon>
        <taxon>Hexanauplia</taxon>
        <taxon>Copepoda</taxon>
        <taxon>Siphonostomatoida</taxon>
        <taxon>Caligidae</taxon>
        <taxon>Caligus</taxon>
    </lineage>
</organism>
<proteinExistence type="predicted"/>
<dbReference type="Proteomes" id="UP000595437">
    <property type="component" value="Chromosome 7"/>
</dbReference>
<gene>
    <name evidence="1" type="ORF">FKW44_011934</name>
</gene>
<sequence>YPAYQEKFFPDLHKDKKKLQRHGTIVMKSVGKLIGFVEANKIISLIETIKRVRQK</sequence>
<name>A0A7T8HIZ6_CALRO</name>
<evidence type="ECO:0000313" key="1">
    <source>
        <dbReference type="EMBL" id="QQP50804.1"/>
    </source>
</evidence>
<evidence type="ECO:0000313" key="2">
    <source>
        <dbReference type="Proteomes" id="UP000595437"/>
    </source>
</evidence>
<reference evidence="2" key="1">
    <citation type="submission" date="2021-01" db="EMBL/GenBank/DDBJ databases">
        <title>Caligus Genome Assembly.</title>
        <authorList>
            <person name="Gallardo-Escarate C."/>
        </authorList>
    </citation>
    <scope>NUCLEOTIDE SEQUENCE [LARGE SCALE GENOMIC DNA]</scope>
</reference>
<dbReference type="EMBL" id="CP045896">
    <property type="protein sequence ID" value="QQP50804.1"/>
    <property type="molecule type" value="Genomic_DNA"/>
</dbReference>
<feature type="non-terminal residue" evidence="1">
    <location>
        <position position="1"/>
    </location>
</feature>